<comment type="similarity">
    <text evidence="1 8 9">Belongs to the universal ribosomal protein uS3 family.</text>
</comment>
<keyword evidence="13" id="KW-1185">Reference proteome</keyword>
<name>A0ABS4JN17_9FIRM</name>
<evidence type="ECO:0000256" key="9">
    <source>
        <dbReference type="RuleBase" id="RU003624"/>
    </source>
</evidence>
<evidence type="ECO:0000256" key="10">
    <source>
        <dbReference type="SAM" id="MobiDB-lite"/>
    </source>
</evidence>
<keyword evidence="4 8" id="KW-0689">Ribosomal protein</keyword>
<dbReference type="PROSITE" id="PS00548">
    <property type="entry name" value="RIBOSOMAL_S3"/>
    <property type="match status" value="1"/>
</dbReference>
<evidence type="ECO:0000256" key="7">
    <source>
        <dbReference type="ARBA" id="ARBA00035257"/>
    </source>
</evidence>
<dbReference type="RefSeq" id="WP_209465079.1">
    <property type="nucleotide sequence ID" value="NZ_JAGGLG010000002.1"/>
</dbReference>
<feature type="domain" description="KH type-2" evidence="11">
    <location>
        <begin position="39"/>
        <end position="107"/>
    </location>
</feature>
<dbReference type="Gene3D" id="3.30.300.20">
    <property type="match status" value="1"/>
</dbReference>
<dbReference type="CDD" id="cd02412">
    <property type="entry name" value="KH-II_30S_S3"/>
    <property type="match status" value="1"/>
</dbReference>
<evidence type="ECO:0000313" key="12">
    <source>
        <dbReference type="EMBL" id="MBP2016919.1"/>
    </source>
</evidence>
<reference evidence="12 13" key="1">
    <citation type="submission" date="2021-03" db="EMBL/GenBank/DDBJ databases">
        <title>Genomic Encyclopedia of Type Strains, Phase IV (KMG-IV): sequencing the most valuable type-strain genomes for metagenomic binning, comparative biology and taxonomic classification.</title>
        <authorList>
            <person name="Goeker M."/>
        </authorList>
    </citation>
    <scope>NUCLEOTIDE SEQUENCE [LARGE SCALE GENOMIC DNA]</scope>
    <source>
        <strain evidence="12 13">DSM 27138</strain>
    </source>
</reference>
<evidence type="ECO:0000313" key="13">
    <source>
        <dbReference type="Proteomes" id="UP001519289"/>
    </source>
</evidence>
<evidence type="ECO:0000256" key="3">
    <source>
        <dbReference type="ARBA" id="ARBA00022884"/>
    </source>
</evidence>
<dbReference type="SMART" id="SM00322">
    <property type="entry name" value="KH"/>
    <property type="match status" value="1"/>
</dbReference>
<dbReference type="SUPFAM" id="SSF54814">
    <property type="entry name" value="Prokaryotic type KH domain (KH-domain type II)"/>
    <property type="match status" value="1"/>
</dbReference>
<dbReference type="PANTHER" id="PTHR11760">
    <property type="entry name" value="30S/40S RIBOSOMAL PROTEIN S3"/>
    <property type="match status" value="1"/>
</dbReference>
<dbReference type="HAMAP" id="MF_01309_B">
    <property type="entry name" value="Ribosomal_uS3_B"/>
    <property type="match status" value="1"/>
</dbReference>
<keyword evidence="5 8" id="KW-0687">Ribonucleoprotein</keyword>
<protein>
    <recommendedName>
        <fullName evidence="7 8">Small ribosomal subunit protein uS3</fullName>
    </recommendedName>
</protein>
<comment type="function">
    <text evidence="6 8">Binds the lower part of the 30S subunit head. Binds mRNA in the 70S ribosome, positioning it for translation.</text>
</comment>
<accession>A0ABS4JN17</accession>
<dbReference type="InterPro" id="IPR001351">
    <property type="entry name" value="Ribosomal_uS3_C"/>
</dbReference>
<comment type="subunit">
    <text evidence="8">Part of the 30S ribosomal subunit. Forms a tight complex with proteins S10 and S14.</text>
</comment>
<dbReference type="InterPro" id="IPR004044">
    <property type="entry name" value="KH_dom_type_2"/>
</dbReference>
<dbReference type="InterPro" id="IPR018280">
    <property type="entry name" value="Ribosomal_uS3_CS"/>
</dbReference>
<dbReference type="Gene3D" id="3.30.1140.32">
    <property type="entry name" value="Ribosomal protein S3, C-terminal domain"/>
    <property type="match status" value="1"/>
</dbReference>
<evidence type="ECO:0000256" key="1">
    <source>
        <dbReference type="ARBA" id="ARBA00010761"/>
    </source>
</evidence>
<dbReference type="NCBIfam" id="TIGR01009">
    <property type="entry name" value="rpsC_bact"/>
    <property type="match status" value="1"/>
</dbReference>
<evidence type="ECO:0000256" key="6">
    <source>
        <dbReference type="ARBA" id="ARBA00024998"/>
    </source>
</evidence>
<evidence type="ECO:0000256" key="2">
    <source>
        <dbReference type="ARBA" id="ARBA00022730"/>
    </source>
</evidence>
<evidence type="ECO:0000256" key="8">
    <source>
        <dbReference type="HAMAP-Rule" id="MF_01309"/>
    </source>
</evidence>
<proteinExistence type="inferred from homology"/>
<dbReference type="PANTHER" id="PTHR11760:SF19">
    <property type="entry name" value="SMALL RIBOSOMAL SUBUNIT PROTEIN US3C"/>
    <property type="match status" value="1"/>
</dbReference>
<dbReference type="PROSITE" id="PS50823">
    <property type="entry name" value="KH_TYPE_2"/>
    <property type="match status" value="1"/>
</dbReference>
<feature type="region of interest" description="Disordered" evidence="10">
    <location>
        <begin position="211"/>
        <end position="272"/>
    </location>
</feature>
<evidence type="ECO:0000256" key="5">
    <source>
        <dbReference type="ARBA" id="ARBA00023274"/>
    </source>
</evidence>
<evidence type="ECO:0000256" key="4">
    <source>
        <dbReference type="ARBA" id="ARBA00022980"/>
    </source>
</evidence>
<gene>
    <name evidence="8" type="primary">rpsC</name>
    <name evidence="12" type="ORF">J2Z79_000293</name>
</gene>
<dbReference type="Pfam" id="PF00189">
    <property type="entry name" value="Ribosomal_S3_C"/>
    <property type="match status" value="1"/>
</dbReference>
<dbReference type="InterPro" id="IPR005704">
    <property type="entry name" value="Ribosomal_uS3_bac-typ"/>
</dbReference>
<comment type="caution">
    <text evidence="12">The sequence shown here is derived from an EMBL/GenBank/DDBJ whole genome shotgun (WGS) entry which is preliminary data.</text>
</comment>
<dbReference type="EMBL" id="JAGGLG010000002">
    <property type="protein sequence ID" value="MBP2016919.1"/>
    <property type="molecule type" value="Genomic_DNA"/>
</dbReference>
<evidence type="ECO:0000259" key="11">
    <source>
        <dbReference type="PROSITE" id="PS50823"/>
    </source>
</evidence>
<dbReference type="Pfam" id="PF07650">
    <property type="entry name" value="KH_2"/>
    <property type="match status" value="1"/>
</dbReference>
<dbReference type="InterPro" id="IPR036419">
    <property type="entry name" value="Ribosomal_S3_C_sf"/>
</dbReference>
<dbReference type="GO" id="GO:0005840">
    <property type="term" value="C:ribosome"/>
    <property type="evidence" value="ECO:0007669"/>
    <property type="project" value="UniProtKB-KW"/>
</dbReference>
<dbReference type="Proteomes" id="UP001519289">
    <property type="component" value="Unassembled WGS sequence"/>
</dbReference>
<dbReference type="InterPro" id="IPR057258">
    <property type="entry name" value="Ribosomal_uS3"/>
</dbReference>
<organism evidence="12 13">
    <name type="scientific">Symbiobacterium terraclitae</name>
    <dbReference type="NCBI Taxonomy" id="557451"/>
    <lineage>
        <taxon>Bacteria</taxon>
        <taxon>Bacillati</taxon>
        <taxon>Bacillota</taxon>
        <taxon>Clostridia</taxon>
        <taxon>Eubacteriales</taxon>
        <taxon>Symbiobacteriaceae</taxon>
        <taxon>Symbiobacterium</taxon>
    </lineage>
</organism>
<keyword evidence="3 8" id="KW-0694">RNA-binding</keyword>
<dbReference type="InterPro" id="IPR004087">
    <property type="entry name" value="KH_dom"/>
</dbReference>
<dbReference type="InterPro" id="IPR015946">
    <property type="entry name" value="KH_dom-like_a/b"/>
</dbReference>
<sequence>MGQKVHPKGLRIGIVKDWDTRWYADKKNFSDLLVEDVKIRNFIKKTLYASGVSRIEIERAANRVKIIVHTAKPGMVIGRQGQGIAELQNRLAEMTGKQISLDVKEVRVAELDAQLVAESIAQQLEKRMSFRRAMKQAIQKAMRLGAKGVRIIISGRIGGAEIARTERAWEGTVPLHTLRADIDYGFAEADTTFGKIGVKVWMYVGEAAQQAASGDRRGDRGERRERGGRRGGRGGRGAGQGGQRPSREERAAAERAAIAAGPKPVSREGGHS</sequence>
<keyword evidence="2 8" id="KW-0699">rRNA-binding</keyword>
<dbReference type="SUPFAM" id="SSF54821">
    <property type="entry name" value="Ribosomal protein S3 C-terminal domain"/>
    <property type="match status" value="1"/>
</dbReference>
<feature type="compositionally biased region" description="Basic and acidic residues" evidence="10">
    <location>
        <begin position="214"/>
        <end position="225"/>
    </location>
</feature>
<dbReference type="InterPro" id="IPR009019">
    <property type="entry name" value="KH_sf_prok-type"/>
</dbReference>